<dbReference type="EMBL" id="BDIP01005009">
    <property type="protein sequence ID" value="GIQ89405.1"/>
    <property type="molecule type" value="Genomic_DNA"/>
</dbReference>
<organism evidence="2 3">
    <name type="scientific">Kipferlia bialata</name>
    <dbReference type="NCBI Taxonomy" id="797122"/>
    <lineage>
        <taxon>Eukaryota</taxon>
        <taxon>Metamonada</taxon>
        <taxon>Carpediemonas-like organisms</taxon>
        <taxon>Kipferlia</taxon>
    </lineage>
</organism>
<feature type="non-terminal residue" evidence="2">
    <location>
        <position position="144"/>
    </location>
</feature>
<dbReference type="AlphaFoldDB" id="A0A9K3D6Q0"/>
<evidence type="ECO:0000256" key="1">
    <source>
        <dbReference type="SAM" id="SignalP"/>
    </source>
</evidence>
<accession>A0A9K3D6Q0</accession>
<evidence type="ECO:0000313" key="3">
    <source>
        <dbReference type="Proteomes" id="UP000265618"/>
    </source>
</evidence>
<feature type="signal peptide" evidence="1">
    <location>
        <begin position="1"/>
        <end position="15"/>
    </location>
</feature>
<keyword evidence="1" id="KW-0732">Signal</keyword>
<dbReference type="Proteomes" id="UP000265618">
    <property type="component" value="Unassembled WGS sequence"/>
</dbReference>
<feature type="chain" id="PRO_5039918606" evidence="1">
    <location>
        <begin position="16"/>
        <end position="144"/>
    </location>
</feature>
<keyword evidence="3" id="KW-1185">Reference proteome</keyword>
<feature type="non-terminal residue" evidence="2">
    <location>
        <position position="1"/>
    </location>
</feature>
<name>A0A9K3D6Q0_9EUKA</name>
<protein>
    <submittedName>
        <fullName evidence="2">Uncharacterized protein</fullName>
    </submittedName>
</protein>
<evidence type="ECO:0000313" key="2">
    <source>
        <dbReference type="EMBL" id="GIQ89405.1"/>
    </source>
</evidence>
<comment type="caution">
    <text evidence="2">The sequence shown here is derived from an EMBL/GenBank/DDBJ whole genome shotgun (WGS) entry which is preliminary data.</text>
</comment>
<sequence length="144" mass="15036">LLFSILSLSTPPCLAAFASSPSLSALRNLVKGVPKFPAPAKLEVVTLVGALSRRHSTRKVTLHNPRVTHNVAALPPSLTASLLKRDGMAACLRFCTPNAPTALAEEARAAVASLISVPDMDISLVAETMFAKGVLDVTLPAGQQ</sequence>
<reference evidence="2 3" key="1">
    <citation type="journal article" date="2018" name="PLoS ONE">
        <title>The draft genome of Kipferlia bialata reveals reductive genome evolution in fornicate parasites.</title>
        <authorList>
            <person name="Tanifuji G."/>
            <person name="Takabayashi S."/>
            <person name="Kume K."/>
            <person name="Takagi M."/>
            <person name="Nakayama T."/>
            <person name="Kamikawa R."/>
            <person name="Inagaki Y."/>
            <person name="Hashimoto T."/>
        </authorList>
    </citation>
    <scope>NUCLEOTIDE SEQUENCE [LARGE SCALE GENOMIC DNA]</scope>
    <source>
        <strain evidence="2">NY0173</strain>
    </source>
</reference>
<gene>
    <name evidence="2" type="ORF">KIPB_011863</name>
</gene>
<proteinExistence type="predicted"/>